<sequence length="72" mass="8143">MKKEEIISLTEKLHEEFEIVQLEERLETDPLAVMGMFGIESPNVEGDDSYFADYACENVCGCQGCNNITCVY</sequence>
<comment type="caution">
    <text evidence="1">The sequence shown here is derived from an EMBL/GenBank/DDBJ whole genome shotgun (WGS) entry which is preliminary data.</text>
</comment>
<gene>
    <name evidence="1" type="ORF">DWW57_01545</name>
</gene>
<evidence type="ECO:0000313" key="1">
    <source>
        <dbReference type="EMBL" id="RGU58427.1"/>
    </source>
</evidence>
<reference evidence="1 2" key="1">
    <citation type="submission" date="2018-08" db="EMBL/GenBank/DDBJ databases">
        <title>A genome reference for cultivated species of the human gut microbiota.</title>
        <authorList>
            <person name="Zou Y."/>
            <person name="Xue W."/>
            <person name="Luo G."/>
        </authorList>
    </citation>
    <scope>NUCLEOTIDE SEQUENCE [LARGE SCALE GENOMIC DNA]</scope>
    <source>
        <strain evidence="1 2">AF16-14</strain>
    </source>
</reference>
<name>A0A412TX18_9BACT</name>
<dbReference type="RefSeq" id="WP_087382412.1">
    <property type="nucleotide sequence ID" value="NZ_BAABYK010000001.1"/>
</dbReference>
<dbReference type="Proteomes" id="UP000284243">
    <property type="component" value="Unassembled WGS sequence"/>
</dbReference>
<proteinExistence type="predicted"/>
<protein>
    <submittedName>
        <fullName evidence="1">Uncharacterized protein</fullName>
    </submittedName>
</protein>
<accession>A0A412TX18</accession>
<evidence type="ECO:0000313" key="2">
    <source>
        <dbReference type="Proteomes" id="UP000284243"/>
    </source>
</evidence>
<organism evidence="1 2">
    <name type="scientific">Odoribacter splanchnicus</name>
    <dbReference type="NCBI Taxonomy" id="28118"/>
    <lineage>
        <taxon>Bacteria</taxon>
        <taxon>Pseudomonadati</taxon>
        <taxon>Bacteroidota</taxon>
        <taxon>Bacteroidia</taxon>
        <taxon>Bacteroidales</taxon>
        <taxon>Odoribacteraceae</taxon>
        <taxon>Odoribacter</taxon>
    </lineage>
</organism>
<dbReference type="AlphaFoldDB" id="A0A412TX18"/>
<dbReference type="EMBL" id="QRYC01000002">
    <property type="protein sequence ID" value="RGU58427.1"/>
    <property type="molecule type" value="Genomic_DNA"/>
</dbReference>